<gene>
    <name evidence="1" type="ORF">XBKB1_3060002</name>
</gene>
<sequence>MSFIIYNMWPVLYYNDQINRDINFLLLRNLFFNSINKFIKVEIYKIDHPVRYCFIFLFRRIYLCLILSD</sequence>
<protein>
    <submittedName>
        <fullName evidence="1">Uncharacterized protein</fullName>
    </submittedName>
</protein>
<dbReference type="HOGENOM" id="CLU_2775054_0_0_6"/>
<organism evidence="1 2">
    <name type="scientific">Xenorhabdus bovienii str. kraussei Becker Underwood</name>
    <dbReference type="NCBI Taxonomy" id="1398204"/>
    <lineage>
        <taxon>Bacteria</taxon>
        <taxon>Pseudomonadati</taxon>
        <taxon>Pseudomonadota</taxon>
        <taxon>Gammaproteobacteria</taxon>
        <taxon>Enterobacterales</taxon>
        <taxon>Morganellaceae</taxon>
        <taxon>Xenorhabdus</taxon>
    </lineage>
</organism>
<dbReference type="AlphaFoldDB" id="A0A077PK60"/>
<dbReference type="Proteomes" id="UP000028493">
    <property type="component" value="Unassembled WGS sequence"/>
</dbReference>
<evidence type="ECO:0000313" key="1">
    <source>
        <dbReference type="EMBL" id="CDH24780.1"/>
    </source>
</evidence>
<name>A0A077PK60_XENBV</name>
<proteinExistence type="predicted"/>
<dbReference type="EMBL" id="CBSZ010000231">
    <property type="protein sequence ID" value="CDH24780.1"/>
    <property type="molecule type" value="Genomic_DNA"/>
</dbReference>
<comment type="caution">
    <text evidence="1">The sequence shown here is derived from an EMBL/GenBank/DDBJ whole genome shotgun (WGS) entry which is preliminary data.</text>
</comment>
<reference evidence="1" key="1">
    <citation type="submission" date="2013-07" db="EMBL/GenBank/DDBJ databases">
        <title>Sub-species coevolution in mutualistic symbiosis.</title>
        <authorList>
            <person name="Murfin K."/>
            <person name="Klassen J."/>
            <person name="Lee M."/>
            <person name="Forst S."/>
            <person name="Stock P."/>
            <person name="Goodrich-Blair H."/>
        </authorList>
    </citation>
    <scope>NUCLEOTIDE SEQUENCE [LARGE SCALE GENOMIC DNA]</scope>
    <source>
        <strain evidence="1">Kraussei Becker Underwood</strain>
    </source>
</reference>
<evidence type="ECO:0000313" key="2">
    <source>
        <dbReference type="Proteomes" id="UP000028493"/>
    </source>
</evidence>
<accession>A0A077PK60</accession>